<keyword evidence="1" id="KW-1133">Transmembrane helix</keyword>
<feature type="transmembrane region" description="Helical" evidence="1">
    <location>
        <begin position="27"/>
        <end position="49"/>
    </location>
</feature>
<dbReference type="Proteomes" id="UP000594195">
    <property type="component" value="Chromosome"/>
</dbReference>
<gene>
    <name evidence="2" type="ORF">Q73A0000_06860</name>
</gene>
<dbReference type="EMBL" id="CP040442">
    <property type="protein sequence ID" value="QOW10097.1"/>
    <property type="molecule type" value="Genomic_DNA"/>
</dbReference>
<sequence length="121" mass="14608">MISEKYNLVKEQFRQFKDWIMKHPKQVYGYVMIVLLISFGLIFIQYFYFTPKFSFKNNIPNLYSKSDQIKFDMDKTEQKMSGVVKELQQLKNKRENGPLTKSDSLRIEYLFNQYQTLKNGH</sequence>
<evidence type="ECO:0000313" key="3">
    <source>
        <dbReference type="Proteomes" id="UP000594195"/>
    </source>
</evidence>
<name>A0A7M2Y769_9FLAO</name>
<keyword evidence="1" id="KW-0812">Transmembrane</keyword>
<dbReference type="KEGG" id="kfa:Q73A0000_06860"/>
<reference evidence="2 3" key="1">
    <citation type="submission" date="2019-05" db="EMBL/GenBank/DDBJ databases">
        <title>Chryseobacterium sp. isolated from King George Island, maritime Antarctica.</title>
        <authorList>
            <person name="Peng X."/>
        </authorList>
    </citation>
    <scope>NUCLEOTIDE SEQUENCE [LARGE SCALE GENOMIC DNA]</scope>
    <source>
        <strain evidence="2 3">7-3A</strain>
    </source>
</reference>
<keyword evidence="1" id="KW-0472">Membrane</keyword>
<evidence type="ECO:0000256" key="1">
    <source>
        <dbReference type="SAM" id="Phobius"/>
    </source>
</evidence>
<organism evidence="2 3">
    <name type="scientific">Kaistella flava</name>
    <name type="common">ex Peng et al. 2021</name>
    <dbReference type="NCBI Taxonomy" id="2038776"/>
    <lineage>
        <taxon>Bacteria</taxon>
        <taxon>Pseudomonadati</taxon>
        <taxon>Bacteroidota</taxon>
        <taxon>Flavobacteriia</taxon>
        <taxon>Flavobacteriales</taxon>
        <taxon>Weeksellaceae</taxon>
        <taxon>Chryseobacterium group</taxon>
        <taxon>Kaistella</taxon>
    </lineage>
</organism>
<keyword evidence="3" id="KW-1185">Reference proteome</keyword>
<dbReference type="AlphaFoldDB" id="A0A7M2Y769"/>
<evidence type="ECO:0000313" key="2">
    <source>
        <dbReference type="EMBL" id="QOW10097.1"/>
    </source>
</evidence>
<dbReference type="RefSeq" id="WP_193813325.1">
    <property type="nucleotide sequence ID" value="NZ_CP040442.1"/>
</dbReference>
<protein>
    <submittedName>
        <fullName evidence="2">Uncharacterized protein</fullName>
    </submittedName>
</protein>
<accession>A0A7M2Y769</accession>
<proteinExistence type="predicted"/>